<keyword evidence="2" id="KW-1133">Transmembrane helix</keyword>
<feature type="domain" description="Rax2-like C-terminal" evidence="3">
    <location>
        <begin position="889"/>
        <end position="1120"/>
    </location>
</feature>
<dbReference type="Proteomes" id="UP001306508">
    <property type="component" value="Unassembled WGS sequence"/>
</dbReference>
<feature type="transmembrane region" description="Helical" evidence="2">
    <location>
        <begin position="1169"/>
        <end position="1196"/>
    </location>
</feature>
<dbReference type="InterPro" id="IPR024982">
    <property type="entry name" value="Rax2-like_C"/>
</dbReference>
<dbReference type="AlphaFoldDB" id="A0AAN7WK10"/>
<feature type="domain" description="Rax2-like second" evidence="4">
    <location>
        <begin position="266"/>
        <end position="426"/>
    </location>
</feature>
<dbReference type="GO" id="GO:1902929">
    <property type="term" value="C:plasma membrane of growing cell tip"/>
    <property type="evidence" value="ECO:0007669"/>
    <property type="project" value="TreeGrafter"/>
</dbReference>
<protein>
    <recommendedName>
        <fullName evidence="8">Bud site selection protein RAX2</fullName>
    </recommendedName>
</protein>
<comment type="caution">
    <text evidence="6">The sequence shown here is derived from an EMBL/GenBank/DDBJ whole genome shotgun (WGS) entry which is preliminary data.</text>
</comment>
<organism evidence="6 7">
    <name type="scientific">Arxiozyma heterogenica</name>
    <dbReference type="NCBI Taxonomy" id="278026"/>
    <lineage>
        <taxon>Eukaryota</taxon>
        <taxon>Fungi</taxon>
        <taxon>Dikarya</taxon>
        <taxon>Ascomycota</taxon>
        <taxon>Saccharomycotina</taxon>
        <taxon>Saccharomycetes</taxon>
        <taxon>Saccharomycetales</taxon>
        <taxon>Saccharomycetaceae</taxon>
        <taxon>Arxiozyma</taxon>
    </lineage>
</organism>
<keyword evidence="2" id="KW-0812">Transmembrane</keyword>
<evidence type="ECO:0000256" key="1">
    <source>
        <dbReference type="SAM" id="MobiDB-lite"/>
    </source>
</evidence>
<feature type="compositionally biased region" description="Polar residues" evidence="1">
    <location>
        <begin position="1135"/>
        <end position="1154"/>
    </location>
</feature>
<dbReference type="InterPro" id="IPR048266">
    <property type="entry name" value="Rax2-like_second"/>
</dbReference>
<evidence type="ECO:0000256" key="2">
    <source>
        <dbReference type="SAM" id="Phobius"/>
    </source>
</evidence>
<evidence type="ECO:0000259" key="5">
    <source>
        <dbReference type="Pfam" id="PF20843"/>
    </source>
</evidence>
<keyword evidence="7" id="KW-1185">Reference proteome</keyword>
<dbReference type="Pfam" id="PF12768">
    <property type="entry name" value="Rax2"/>
    <property type="match status" value="1"/>
</dbReference>
<sequence length="1229" mass="137103">MKFSNLLQLWIVSSRYVMGYDSFDQSHLSEISQLLNISQIPSYSISLGSQDDNFEILNQIQDLTFIQYNGQQNFTKVDINNNNNSMSHSGNHLIYASNNTFIQLPDNTNNNKQNLSFTNIIPFQDDSFIFNGYGTFVNNNNLANQLLYNLSDLSITQLFDQPLNSVTTIVCDDYNKMIYFGGNFSFSNNNNNDNNDKANSVIQWNFTSQSNATLPFLGFGSNSHINSIIMLNNDNILFTGKFTTLDNSTYLSNSNTTNQSYPFNPKISLAYSTWNTTSGNISTSTLICPKDSSSTSNGWFADGVSNLLTGQLRFSAIPTKIRIYNSDNDNTAVSLFRILTYPASSIMNMTYLDPISGELSTCTAFCPLYSISTLQGQAKNQTIKSKLINNNTTSIQWSLTFQEFAFVNPVSVSTLEILTLASFGNEYVSLKGIELFQNTYTVFANDTWNKQSCDSDTSYQVVSSSLSPNDWITNKTNTDTYLVTRYIPNSDSAIPEVQFNVNIQNEGIYDINIITPGCSADGTCFARGIVNVTVIDKTTDEILSTNLIYQNNEQYKYDTIYHGQLNNPCQVTLKYVSGLYSSNTMTVVVADRVDVNIVSLNDTFSNNETVELNGVFQYQPSNFTNNNIVNPIGLTDLNKFGSKISNGKENDITATLYGNSTLIISNLENQIYVLELNENYNINQVSQLNVSQKITTHHPFNQGIVLLTENSNEIFIYNGTLKSLSVLNETNINSVSNVTLFDTELLIFNDNIIYNMTSSQILDSSQQNFNITLQSSGQNDVNDTLFFGQISVVDYSSIDSPIEINGLNRQVVPLNLPDNIVPYKAIYFNESLTGYFYNNDDTSYIYLNNGMNNSLKWPNLVSATLYENNNTLFVIATQSDSPNKNTTFSIIDLTNLTTIQNLDLGQYTEINSILGFPQNNTLLIGGAFQLNNNNCSNLCFYNYKNEKWSPFLSNSLKSMQIKKLSFFNQDTIILLGANSSDINQLLTINITSNNLNYLITEKNTINDFIINSNASNSVIAWNDTHIHTIANETLSSISIPNIGQGNIIYSIEPISVGNEQKKDGLLILGQFYDPNYGSFQSMIYWNNRWVPYLYLSTINNSKTDILNKLELFVNKDTSSFSILQTQLPDSIVNQSSQSTSTIGTKPTTSASTPTRKLAKGKQKKIHSGLIVLIGLALSLATVSIVGLVGILLAYVFKDSTSGNSQVFNPVIDENEMVNTLPPEKILNLM</sequence>
<gene>
    <name evidence="6" type="ORF">RI543_004966</name>
</gene>
<name>A0AAN7WK10_9SACH</name>
<reference evidence="7" key="1">
    <citation type="submission" date="2023-07" db="EMBL/GenBank/DDBJ databases">
        <title>A draft genome of Kazachstania heterogenica Y-27499.</title>
        <authorList>
            <person name="Donic C."/>
            <person name="Kralova J.S."/>
            <person name="Fidel L."/>
            <person name="Ben-Dor S."/>
            <person name="Jung S."/>
        </authorList>
    </citation>
    <scope>NUCLEOTIDE SEQUENCE [LARGE SCALE GENOMIC DNA]</scope>
    <source>
        <strain evidence="7">Y27499</strain>
    </source>
</reference>
<evidence type="ECO:0000313" key="7">
    <source>
        <dbReference type="Proteomes" id="UP001306508"/>
    </source>
</evidence>
<keyword evidence="2" id="KW-0472">Membrane</keyword>
<dbReference type="GO" id="GO:0005621">
    <property type="term" value="C:cellular bud scar"/>
    <property type="evidence" value="ECO:0007669"/>
    <property type="project" value="TreeGrafter"/>
</dbReference>
<evidence type="ECO:0000259" key="3">
    <source>
        <dbReference type="Pfam" id="PF12768"/>
    </source>
</evidence>
<feature type="domain" description="Rax2-like third" evidence="5">
    <location>
        <begin position="442"/>
        <end position="598"/>
    </location>
</feature>
<dbReference type="GO" id="GO:0005935">
    <property type="term" value="C:cellular bud neck"/>
    <property type="evidence" value="ECO:0007669"/>
    <property type="project" value="TreeGrafter"/>
</dbReference>
<dbReference type="EMBL" id="JAWIZZ010000071">
    <property type="protein sequence ID" value="KAK5773658.1"/>
    <property type="molecule type" value="Genomic_DNA"/>
</dbReference>
<dbReference type="Pfam" id="PF20843">
    <property type="entry name" value="Rax2_3"/>
    <property type="match status" value="1"/>
</dbReference>
<proteinExistence type="predicted"/>
<dbReference type="GO" id="GO:0000282">
    <property type="term" value="P:cellular bud site selection"/>
    <property type="evidence" value="ECO:0007669"/>
    <property type="project" value="TreeGrafter"/>
</dbReference>
<dbReference type="Pfam" id="PF20842">
    <property type="entry name" value="Rax2_2"/>
    <property type="match status" value="1"/>
</dbReference>
<evidence type="ECO:0008006" key="8">
    <source>
        <dbReference type="Google" id="ProtNLM"/>
    </source>
</evidence>
<evidence type="ECO:0000259" key="4">
    <source>
        <dbReference type="Pfam" id="PF20842"/>
    </source>
</evidence>
<dbReference type="PANTHER" id="PTHR31778:SF2">
    <property type="entry name" value="BUD SITE SELECTION PROTEIN RAX2"/>
    <property type="match status" value="1"/>
</dbReference>
<dbReference type="InterPro" id="IPR048265">
    <property type="entry name" value="Rax2-like_third"/>
</dbReference>
<dbReference type="PANTHER" id="PTHR31778">
    <property type="entry name" value="BUD SITE SELECTION PROTEIN RAX2"/>
    <property type="match status" value="1"/>
</dbReference>
<accession>A0AAN7WK10</accession>
<evidence type="ECO:0000313" key="6">
    <source>
        <dbReference type="EMBL" id="KAK5773658.1"/>
    </source>
</evidence>
<feature type="region of interest" description="Disordered" evidence="1">
    <location>
        <begin position="1135"/>
        <end position="1159"/>
    </location>
</feature>